<proteinExistence type="predicted"/>
<evidence type="ECO:0000313" key="2">
    <source>
        <dbReference type="EMBL" id="GDY57288.1"/>
    </source>
</evidence>
<feature type="region of interest" description="Disordered" evidence="1">
    <location>
        <begin position="27"/>
        <end position="87"/>
    </location>
</feature>
<feature type="compositionally biased region" description="Gly residues" evidence="1">
    <location>
        <begin position="76"/>
        <end position="87"/>
    </location>
</feature>
<accession>A0A4D4LFJ1</accession>
<evidence type="ECO:0000256" key="1">
    <source>
        <dbReference type="SAM" id="MobiDB-lite"/>
    </source>
</evidence>
<protein>
    <submittedName>
        <fullName evidence="2">Uncharacterized protein</fullName>
    </submittedName>
</protein>
<sequence>MPRPRRARHGRAGGPAGRALVAARTIRSAAARPPPLSAAAARRRSAPGDSGEGRCAARERPGSYRRGQRNVPEGMYGIGGGIPRRHT</sequence>
<dbReference type="Proteomes" id="UP000301309">
    <property type="component" value="Unassembled WGS sequence"/>
</dbReference>
<organism evidence="2 3">
    <name type="scientific">Streptomyces violaceusniger</name>
    <dbReference type="NCBI Taxonomy" id="68280"/>
    <lineage>
        <taxon>Bacteria</taxon>
        <taxon>Bacillati</taxon>
        <taxon>Actinomycetota</taxon>
        <taxon>Actinomycetes</taxon>
        <taxon>Kitasatosporales</taxon>
        <taxon>Streptomycetaceae</taxon>
        <taxon>Streptomyces</taxon>
        <taxon>Streptomyces violaceusniger group</taxon>
    </lineage>
</organism>
<dbReference type="AlphaFoldDB" id="A0A4D4LFJ1"/>
<gene>
    <name evidence="2" type="ORF">SVIO_079110</name>
</gene>
<name>A0A4D4LFJ1_STRVO</name>
<comment type="caution">
    <text evidence="2">The sequence shown here is derived from an EMBL/GenBank/DDBJ whole genome shotgun (WGS) entry which is preliminary data.</text>
</comment>
<dbReference type="EMBL" id="BJHW01000001">
    <property type="protein sequence ID" value="GDY57288.1"/>
    <property type="molecule type" value="Genomic_DNA"/>
</dbReference>
<evidence type="ECO:0000313" key="3">
    <source>
        <dbReference type="Proteomes" id="UP000301309"/>
    </source>
</evidence>
<feature type="compositionally biased region" description="Basic and acidic residues" evidence="1">
    <location>
        <begin position="51"/>
        <end position="62"/>
    </location>
</feature>
<keyword evidence="3" id="KW-1185">Reference proteome</keyword>
<reference evidence="2 3" key="1">
    <citation type="journal article" date="2020" name="Int. J. Syst. Evol. Microbiol.">
        <title>Reclassification of Streptomyces castelarensis and Streptomyces sporoclivatus as later heterotypic synonyms of Streptomyces antimycoticus.</title>
        <authorList>
            <person name="Komaki H."/>
            <person name="Tamura T."/>
        </authorList>
    </citation>
    <scope>NUCLEOTIDE SEQUENCE [LARGE SCALE GENOMIC DNA]</scope>
    <source>
        <strain evidence="2 3">NBRC 13459</strain>
    </source>
</reference>